<dbReference type="EMBL" id="LSRQ01003865">
    <property type="protein sequence ID" value="OAY70551.1"/>
    <property type="molecule type" value="Genomic_DNA"/>
</dbReference>
<evidence type="ECO:0000313" key="5">
    <source>
        <dbReference type="Proteomes" id="UP000092600"/>
    </source>
</evidence>
<dbReference type="InterPro" id="IPR003245">
    <property type="entry name" value="Phytocyanin_dom"/>
</dbReference>
<organism evidence="4 5">
    <name type="scientific">Ananas comosus</name>
    <name type="common">Pineapple</name>
    <name type="synonym">Ananas ananas</name>
    <dbReference type="NCBI Taxonomy" id="4615"/>
    <lineage>
        <taxon>Eukaryota</taxon>
        <taxon>Viridiplantae</taxon>
        <taxon>Streptophyta</taxon>
        <taxon>Embryophyta</taxon>
        <taxon>Tracheophyta</taxon>
        <taxon>Spermatophyta</taxon>
        <taxon>Magnoliopsida</taxon>
        <taxon>Liliopsida</taxon>
        <taxon>Poales</taxon>
        <taxon>Bromeliaceae</taxon>
        <taxon>Bromelioideae</taxon>
        <taxon>Ananas</taxon>
    </lineage>
</organism>
<dbReference type="PROSITE" id="PS51485">
    <property type="entry name" value="PHYTOCYANIN"/>
    <property type="match status" value="1"/>
</dbReference>
<sequence>MGQGRGSVTQTWSLGFGLMLCICLLNHINVVESTSYNVGDGGGWTFGVSNWPNGLHNVVVVDANGYKSCKAPSGSKVYDSGDDQITLNQGDSYFICSIPGHCDGGMKIAVHAA</sequence>
<evidence type="ECO:0000256" key="1">
    <source>
        <dbReference type="ARBA" id="ARBA00022723"/>
    </source>
</evidence>
<dbReference type="InterPro" id="IPR028871">
    <property type="entry name" value="BlueCu_1_BS"/>
</dbReference>
<dbReference type="GO" id="GO:0046872">
    <property type="term" value="F:metal ion binding"/>
    <property type="evidence" value="ECO:0007669"/>
    <property type="project" value="UniProtKB-KW"/>
</dbReference>
<dbReference type="PANTHER" id="PTHR33021:SF193">
    <property type="entry name" value="OS06G0218600 PROTEIN"/>
    <property type="match status" value="1"/>
</dbReference>
<dbReference type="PROSITE" id="PS00196">
    <property type="entry name" value="COPPER_BLUE"/>
    <property type="match status" value="1"/>
</dbReference>
<evidence type="ECO:0000313" key="4">
    <source>
        <dbReference type="EMBL" id="OAY70551.1"/>
    </source>
</evidence>
<name>A0A199V0Y5_ANACO</name>
<evidence type="ECO:0000256" key="2">
    <source>
        <dbReference type="ARBA" id="ARBA00023008"/>
    </source>
</evidence>
<dbReference type="Proteomes" id="UP000092600">
    <property type="component" value="Unassembled WGS sequence"/>
</dbReference>
<dbReference type="STRING" id="4615.A0A199V0Y5"/>
<dbReference type="Gene3D" id="2.60.40.420">
    <property type="entry name" value="Cupredoxins - blue copper proteins"/>
    <property type="match status" value="1"/>
</dbReference>
<evidence type="ECO:0000259" key="3">
    <source>
        <dbReference type="PROSITE" id="PS51485"/>
    </source>
</evidence>
<dbReference type="PANTHER" id="PTHR33021">
    <property type="entry name" value="BLUE COPPER PROTEIN"/>
    <property type="match status" value="1"/>
</dbReference>
<reference evidence="4 5" key="1">
    <citation type="journal article" date="2016" name="DNA Res.">
        <title>The draft genome of MD-2 pineapple using hybrid error correction of long reads.</title>
        <authorList>
            <person name="Redwan R.M."/>
            <person name="Saidin A."/>
            <person name="Kumar S.V."/>
        </authorList>
    </citation>
    <scope>NUCLEOTIDE SEQUENCE [LARGE SCALE GENOMIC DNA]</scope>
    <source>
        <strain evidence="5">cv. MD2</strain>
        <tissue evidence="4">Leaf</tissue>
    </source>
</reference>
<keyword evidence="2" id="KW-0186">Copper</keyword>
<dbReference type="InterPro" id="IPR008972">
    <property type="entry name" value="Cupredoxin"/>
</dbReference>
<accession>A0A199V0Y5</accession>
<dbReference type="InterPro" id="IPR039391">
    <property type="entry name" value="Phytocyanin-like"/>
</dbReference>
<dbReference type="AlphaFoldDB" id="A0A199V0Y5"/>
<gene>
    <name evidence="4" type="ORF">ACMD2_11236</name>
</gene>
<proteinExistence type="predicted"/>
<dbReference type="SUPFAM" id="SSF49503">
    <property type="entry name" value="Cupredoxins"/>
    <property type="match status" value="1"/>
</dbReference>
<dbReference type="GO" id="GO:0009055">
    <property type="term" value="F:electron transfer activity"/>
    <property type="evidence" value="ECO:0007669"/>
    <property type="project" value="InterPro"/>
</dbReference>
<dbReference type="Pfam" id="PF02298">
    <property type="entry name" value="Cu_bind_like"/>
    <property type="match status" value="1"/>
</dbReference>
<keyword evidence="1" id="KW-0479">Metal-binding</keyword>
<protein>
    <submittedName>
        <fullName evidence="4">Chemocyanin</fullName>
    </submittedName>
</protein>
<feature type="domain" description="Phytocyanin" evidence="3">
    <location>
        <begin position="1"/>
        <end position="113"/>
    </location>
</feature>
<dbReference type="GO" id="GO:0005886">
    <property type="term" value="C:plasma membrane"/>
    <property type="evidence" value="ECO:0007669"/>
    <property type="project" value="TreeGrafter"/>
</dbReference>
<comment type="caution">
    <text evidence="4">The sequence shown here is derived from an EMBL/GenBank/DDBJ whole genome shotgun (WGS) entry which is preliminary data.</text>
</comment>